<comment type="caution">
    <text evidence="1">The sequence shown here is derived from an EMBL/GenBank/DDBJ whole genome shotgun (WGS) entry which is preliminary data.</text>
</comment>
<sequence>MKDNLLDQDITNRNELINVMLKGHNGSYFSGTKYCVVYINSQLYIHELNNNDDSQMAITKIE</sequence>
<accession>A0A2C6MJE8</accession>
<dbReference type="AlphaFoldDB" id="A0A2C6MJE8"/>
<evidence type="ECO:0000313" key="1">
    <source>
        <dbReference type="EMBL" id="PHJ39974.1"/>
    </source>
</evidence>
<protein>
    <submittedName>
        <fullName evidence="1">Uncharacterized protein</fullName>
    </submittedName>
</protein>
<dbReference type="EMBL" id="AWQQ01000002">
    <property type="protein sequence ID" value="PHJ39974.1"/>
    <property type="molecule type" value="Genomic_DNA"/>
</dbReference>
<evidence type="ECO:0000313" key="2">
    <source>
        <dbReference type="Proteomes" id="UP000222564"/>
    </source>
</evidence>
<dbReference type="Proteomes" id="UP000222564">
    <property type="component" value="Unassembled WGS sequence"/>
</dbReference>
<reference evidence="1 2" key="1">
    <citation type="submission" date="2013-09" db="EMBL/GenBank/DDBJ databases">
        <title>Biodegradation of hydrocarbons in the deep terrestrial subsurface : characterization of a microbial consortium composed of two Desulfotomaculum species originating from a deep geological formation.</title>
        <authorList>
            <person name="Aullo T."/>
            <person name="Berlendis S."/>
            <person name="Lascourreges J.-F."/>
            <person name="Dessort D."/>
            <person name="Saint-Laurent S."/>
            <person name="Schraauwers B."/>
            <person name="Mas J."/>
            <person name="Magot M."/>
            <person name="Ranchou-Peyruse A."/>
        </authorList>
    </citation>
    <scope>NUCLEOTIDE SEQUENCE [LARGE SCALE GENOMIC DNA]</scope>
    <source>
        <strain evidence="1 2">Bs107</strain>
    </source>
</reference>
<keyword evidence="2" id="KW-1185">Reference proteome</keyword>
<organism evidence="1 2">
    <name type="scientific">Desulforamulus profundi</name>
    <dbReference type="NCBI Taxonomy" id="1383067"/>
    <lineage>
        <taxon>Bacteria</taxon>
        <taxon>Bacillati</taxon>
        <taxon>Bacillota</taxon>
        <taxon>Clostridia</taxon>
        <taxon>Eubacteriales</taxon>
        <taxon>Peptococcaceae</taxon>
        <taxon>Desulforamulus</taxon>
    </lineage>
</organism>
<proteinExistence type="predicted"/>
<name>A0A2C6MJE8_9FIRM</name>
<gene>
    <name evidence="1" type="ORF">P378_00190</name>
</gene>